<dbReference type="PANTHER" id="PTHR46169">
    <property type="entry name" value="DNA REPLICATION-RELATED ELEMENT FACTOR, ISOFORM A"/>
    <property type="match status" value="1"/>
</dbReference>
<reference evidence="1" key="1">
    <citation type="submission" date="2023-08" db="EMBL/GenBank/DDBJ databases">
        <authorList>
            <person name="Alioto T."/>
            <person name="Alioto T."/>
            <person name="Gomez Garrido J."/>
        </authorList>
    </citation>
    <scope>NUCLEOTIDE SEQUENCE</scope>
</reference>
<dbReference type="GO" id="GO:0005634">
    <property type="term" value="C:nucleus"/>
    <property type="evidence" value="ECO:0007669"/>
    <property type="project" value="TreeGrafter"/>
</dbReference>
<dbReference type="AlphaFoldDB" id="A0AAV1FBI5"/>
<evidence type="ECO:0000313" key="1">
    <source>
        <dbReference type="EMBL" id="CAJ1057872.1"/>
    </source>
</evidence>
<dbReference type="SUPFAM" id="SSF140996">
    <property type="entry name" value="Hermes dimerisation domain"/>
    <property type="match status" value="1"/>
</dbReference>
<dbReference type="SUPFAM" id="SSF53098">
    <property type="entry name" value="Ribonuclease H-like"/>
    <property type="match status" value="1"/>
</dbReference>
<gene>
    <name evidence="1" type="ORF">XNOV1_A019761</name>
</gene>
<keyword evidence="2" id="KW-1185">Reference proteome</keyword>
<accession>A0AAV1FBI5</accession>
<organism evidence="1 2">
    <name type="scientific">Xyrichtys novacula</name>
    <name type="common">Pearly razorfish</name>
    <name type="synonym">Hemipteronotus novacula</name>
    <dbReference type="NCBI Taxonomy" id="13765"/>
    <lineage>
        <taxon>Eukaryota</taxon>
        <taxon>Metazoa</taxon>
        <taxon>Chordata</taxon>
        <taxon>Craniata</taxon>
        <taxon>Vertebrata</taxon>
        <taxon>Euteleostomi</taxon>
        <taxon>Actinopterygii</taxon>
        <taxon>Neopterygii</taxon>
        <taxon>Teleostei</taxon>
        <taxon>Neoteleostei</taxon>
        <taxon>Acanthomorphata</taxon>
        <taxon>Eupercaria</taxon>
        <taxon>Labriformes</taxon>
        <taxon>Labridae</taxon>
        <taxon>Xyrichtys</taxon>
    </lineage>
</organism>
<protein>
    <submittedName>
        <fullName evidence="1">PREDICTED: zinc finger BED domain-containing protein 1-like</fullName>
    </submittedName>
</protein>
<proteinExistence type="predicted"/>
<feature type="non-terminal residue" evidence="1">
    <location>
        <position position="1"/>
    </location>
</feature>
<dbReference type="GO" id="GO:0006357">
    <property type="term" value="P:regulation of transcription by RNA polymerase II"/>
    <property type="evidence" value="ECO:0007669"/>
    <property type="project" value="TreeGrafter"/>
</dbReference>
<name>A0AAV1FBI5_XYRNO</name>
<dbReference type="PANTHER" id="PTHR46169:SF15">
    <property type="entry name" value="INNER CENTROMERE PROTEIN A-LIKE ISOFORM X1-RELATED"/>
    <property type="match status" value="1"/>
</dbReference>
<sequence length="345" mass="38937">MLVTDMRPISMVEGEGFKALIKTLHPGYVLPSRWVNCFNACYVVFEICFECKTADAWTSVATKAYLGITCHYIGDNWEMESVCLTTLPLQDRHTASNIADWLEEVVAKYEIPVTRVAAIVHDNGANIVGAARLLEEKHGWMSVRRTGHTLQLAVNTAIKAHQSTERALGAARSLVEHFHKSELARTKLKAKQLQMNTPQKKLIQDVATRWNSTYYMVESLLQQRWPVTATLLDSSITPKGKRYLDLKPDQWSLLEELLKTLKRFEVATVFMSGQNYVTISAVPTLARGLLKATQNASFESPPMKAFQATMTEQLKKRWDRETSFTDTAPNAVIMSAALDPRFKKL</sequence>
<dbReference type="Gene3D" id="1.10.10.1070">
    <property type="entry name" value="Zinc finger, BED domain-containing"/>
    <property type="match status" value="1"/>
</dbReference>
<dbReference type="EMBL" id="OY660869">
    <property type="protein sequence ID" value="CAJ1057872.1"/>
    <property type="molecule type" value="Genomic_DNA"/>
</dbReference>
<evidence type="ECO:0000313" key="2">
    <source>
        <dbReference type="Proteomes" id="UP001178508"/>
    </source>
</evidence>
<dbReference type="InterPro" id="IPR012337">
    <property type="entry name" value="RNaseH-like_sf"/>
</dbReference>
<dbReference type="Proteomes" id="UP001178508">
    <property type="component" value="Chromosome 6"/>
</dbReference>
<dbReference type="InterPro" id="IPR052717">
    <property type="entry name" value="Vacuolar_transposase_reg"/>
</dbReference>